<organism evidence="2">
    <name type="scientific">sediment metagenome</name>
    <dbReference type="NCBI Taxonomy" id="749907"/>
    <lineage>
        <taxon>unclassified sequences</taxon>
        <taxon>metagenomes</taxon>
        <taxon>ecological metagenomes</taxon>
    </lineage>
</organism>
<dbReference type="EMBL" id="ADZX01000917">
    <property type="protein sequence ID" value="EFK95016.1"/>
    <property type="molecule type" value="Genomic_DNA"/>
</dbReference>
<comment type="caution">
    <text evidence="2">The sequence shown here is derived from an EMBL/GenBank/DDBJ whole genome shotgun (WGS) entry which is preliminary data.</text>
</comment>
<sequence>MLHKRIFTVSIGDYGTIVALHNGKNIQNKILIASISDENKPQLESLFNQNKAAPIYIILDTTNQNYKKKTYPPVSQSDFHKIVKRDLNKEFSPIEKSFQSYYGIKDKTQNKWECTFVSAAHSPEIDKWIEFLLTVPNPLIGIYVLPVETGAMAKEVFEAIKAEQNIKTNENTVLSFVMQNKISGVRQVVFANNSIVFTRVVNYNFDDPQFAHLFEQDIFRANEYLKMIFPKLKAQDVVIINLLSDDILDKIKHIDNRELSFINYSPYQIAEKLNITNAVSSNSGNFSDIIIANCFANSTKKVLKFSNSKITMLDRLKLVLKSIFVIDAIAISIVLMILVKIILQQYQSKGKISEMISERTSLAQRLQSISNAALDDNVKKIDKNDPANDDLANEIIDFGKVDEVLSTVNVNISGFLNRLAVVKKYDVTVLSFGYSLPGYNPKAEEFASIHPEFKISGEISDKSGDIEILFKKFDALNLETKNKFTEYNVNYSEISKNIDFGKKYYSFPFDLTLKNKGQ</sequence>
<protein>
    <submittedName>
        <fullName evidence="2">Uncharacterized protein</fullName>
    </submittedName>
</protein>
<proteinExistence type="predicted"/>
<reference evidence="2" key="2">
    <citation type="journal article" date="2011" name="Microb. Ecol.">
        <title>Taxonomic and Functional Metagenomic Profiling of the Microbial Community in the Anoxic Sediment of a Sub-saline Shallow Lake (Laguna de Carrizo, Central Spain).</title>
        <authorList>
            <person name="Ferrer M."/>
            <person name="Guazzaroni M.E."/>
            <person name="Richter M."/>
            <person name="Garcia-Salamanca A."/>
            <person name="Yarza P."/>
            <person name="Suarez-Suarez A."/>
            <person name="Solano J."/>
            <person name="Alcaide M."/>
            <person name="van Dillewijn P."/>
            <person name="Molina-Henares M.A."/>
            <person name="Lopez-Cortes N."/>
            <person name="Al-Ramahi Y."/>
            <person name="Guerrero C."/>
            <person name="Acosta A."/>
            <person name="de Eugenio L.I."/>
            <person name="Martinez V."/>
            <person name="Marques S."/>
            <person name="Rojo F."/>
            <person name="Santero E."/>
            <person name="Genilloud O."/>
            <person name="Perez-Perez J."/>
            <person name="Rossello-Mora R."/>
            <person name="Ramos J.L."/>
        </authorList>
    </citation>
    <scope>NUCLEOTIDE SEQUENCE</scope>
</reference>
<keyword evidence="1" id="KW-1133">Transmembrane helix</keyword>
<evidence type="ECO:0000313" key="2">
    <source>
        <dbReference type="EMBL" id="EFK95016.1"/>
    </source>
</evidence>
<gene>
    <name evidence="2" type="ORF">LDC_2974</name>
</gene>
<reference evidence="2" key="1">
    <citation type="submission" date="2010-07" db="EMBL/GenBank/DDBJ databases">
        <authorList>
            <consortium name="CONSOLIDER consortium CSD2007-00005"/>
            <person name="Guazzaroni M.-E."/>
            <person name="Richter M."/>
            <person name="Garcia-Salamanca A."/>
            <person name="Yarza P."/>
            <person name="Ferrer M."/>
        </authorList>
    </citation>
    <scope>NUCLEOTIDE SEQUENCE</scope>
</reference>
<evidence type="ECO:0000256" key="1">
    <source>
        <dbReference type="SAM" id="Phobius"/>
    </source>
</evidence>
<feature type="transmembrane region" description="Helical" evidence="1">
    <location>
        <begin position="318"/>
        <end position="343"/>
    </location>
</feature>
<keyword evidence="1" id="KW-0812">Transmembrane</keyword>
<dbReference type="AlphaFoldDB" id="D9PN45"/>
<name>D9PN45_9ZZZZ</name>
<accession>D9PN45</accession>
<keyword evidence="1" id="KW-0472">Membrane</keyword>